<sequence>MKKVFIVRGGFLNPFEMQNYYPLAEKFDITAVSSKFPISDKIDIPLIKLWSPTDLPNLPLKYPLLNRLFTDAHRLFGLEKVIRGADIVHVAETYYGYTHQAVVAKRMGLVKNIVSTVWEVIPHNNEGIRGRKKYKKLARENIDHFIVVTDLAKRALIKEGVSEKKITVIPMGVDLAKFKPATVTKKKKVINILCVARLVPEKGIEDLMQAFKKIREKNNHVHLTFIGDGPLKHDLTGYKNVSVRQVTYSRMVKEYQGADIFCLPSRTTKTWQEQFGMSLVEAMASGLPIVATDTGAIPEVCGDHALYAKPADPESLKTNLEQLIYNLDLRQEMSGLARERAEERFDQLKIAKQIQTVYQKVCRSK</sequence>
<accession>A0A837IJG1</accession>
<dbReference type="Pfam" id="PF00534">
    <property type="entry name" value="Glycos_transf_1"/>
    <property type="match status" value="1"/>
</dbReference>
<name>A0A837IJG1_9BACT</name>
<dbReference type="SUPFAM" id="SSF53756">
    <property type="entry name" value="UDP-Glycosyltransferase/glycogen phosphorylase"/>
    <property type="match status" value="1"/>
</dbReference>
<reference evidence="3 4" key="1">
    <citation type="journal article" date="2015" name="Nature">
        <title>rRNA introns, odd ribosomes, and small enigmatic genomes across a large radiation of phyla.</title>
        <authorList>
            <person name="Brown C.T."/>
            <person name="Hug L.A."/>
            <person name="Thomas B.C."/>
            <person name="Sharon I."/>
            <person name="Castelle C.J."/>
            <person name="Singh A."/>
            <person name="Wilkins M.J."/>
            <person name="Williams K.H."/>
            <person name="Banfield J.F."/>
        </authorList>
    </citation>
    <scope>NUCLEOTIDE SEQUENCE [LARGE SCALE GENOMIC DNA]</scope>
</reference>
<comment type="caution">
    <text evidence="3">The sequence shown here is derived from an EMBL/GenBank/DDBJ whole genome shotgun (WGS) entry which is preliminary data.</text>
</comment>
<organism evidence="3 4">
    <name type="scientific">Candidatus Collierbacteria bacterium GW2011_GWB2_45_17</name>
    <dbReference type="NCBI Taxonomy" id="1618388"/>
    <lineage>
        <taxon>Bacteria</taxon>
        <taxon>Candidatus Collieribacteriota</taxon>
    </lineage>
</organism>
<dbReference type="GO" id="GO:0016757">
    <property type="term" value="F:glycosyltransferase activity"/>
    <property type="evidence" value="ECO:0007669"/>
    <property type="project" value="InterPro"/>
</dbReference>
<dbReference type="PANTHER" id="PTHR45947">
    <property type="entry name" value="SULFOQUINOVOSYL TRANSFERASE SQD2"/>
    <property type="match status" value="1"/>
</dbReference>
<protein>
    <recommendedName>
        <fullName evidence="5">Glycosyl transferase group 1</fullName>
    </recommendedName>
</protein>
<dbReference type="CDD" id="cd03801">
    <property type="entry name" value="GT4_PimA-like"/>
    <property type="match status" value="1"/>
</dbReference>
<feature type="domain" description="Glycosyltransferase subfamily 4-like N-terminal" evidence="2">
    <location>
        <begin position="62"/>
        <end position="176"/>
    </location>
</feature>
<dbReference type="Gene3D" id="3.40.50.2000">
    <property type="entry name" value="Glycogen Phosphorylase B"/>
    <property type="match status" value="2"/>
</dbReference>
<gene>
    <name evidence="3" type="ORF">UX01_C0003G0073</name>
</gene>
<feature type="domain" description="Glycosyl transferase family 1" evidence="1">
    <location>
        <begin position="183"/>
        <end position="339"/>
    </location>
</feature>
<dbReference type="InterPro" id="IPR050194">
    <property type="entry name" value="Glycosyltransferase_grp1"/>
</dbReference>
<proteinExistence type="predicted"/>
<evidence type="ECO:0000313" key="4">
    <source>
        <dbReference type="Proteomes" id="UP000034078"/>
    </source>
</evidence>
<dbReference type="InterPro" id="IPR028098">
    <property type="entry name" value="Glyco_trans_4-like_N"/>
</dbReference>
<dbReference type="PANTHER" id="PTHR45947:SF3">
    <property type="entry name" value="SULFOQUINOVOSYL TRANSFERASE SQD2"/>
    <property type="match status" value="1"/>
</dbReference>
<dbReference type="Pfam" id="PF13439">
    <property type="entry name" value="Glyco_transf_4"/>
    <property type="match status" value="1"/>
</dbReference>
<dbReference type="InterPro" id="IPR001296">
    <property type="entry name" value="Glyco_trans_1"/>
</dbReference>
<dbReference type="EMBL" id="LCKO01000003">
    <property type="protein sequence ID" value="KKU01020.1"/>
    <property type="molecule type" value="Genomic_DNA"/>
</dbReference>
<dbReference type="AlphaFoldDB" id="A0A837IJG1"/>
<evidence type="ECO:0000313" key="3">
    <source>
        <dbReference type="EMBL" id="KKU01020.1"/>
    </source>
</evidence>
<evidence type="ECO:0000259" key="1">
    <source>
        <dbReference type="Pfam" id="PF00534"/>
    </source>
</evidence>
<dbReference type="Proteomes" id="UP000034078">
    <property type="component" value="Unassembled WGS sequence"/>
</dbReference>
<evidence type="ECO:0008006" key="5">
    <source>
        <dbReference type="Google" id="ProtNLM"/>
    </source>
</evidence>
<evidence type="ECO:0000259" key="2">
    <source>
        <dbReference type="Pfam" id="PF13439"/>
    </source>
</evidence>